<evidence type="ECO:0008006" key="3">
    <source>
        <dbReference type="Google" id="ProtNLM"/>
    </source>
</evidence>
<comment type="caution">
    <text evidence="1">The sequence shown here is derived from an EMBL/GenBank/DDBJ whole genome shotgun (WGS) entry which is preliminary data.</text>
</comment>
<reference evidence="1 2" key="1">
    <citation type="submission" date="2024-04" db="EMBL/GenBank/DDBJ databases">
        <title>Draft genome sequence of Halopseudomonas sabulinigri NBRC 116187.</title>
        <authorList>
            <person name="Miyakawa T."/>
            <person name="Kusuya Y."/>
            <person name="Miura T."/>
        </authorList>
    </citation>
    <scope>NUCLEOTIDE SEQUENCE [LARGE SCALE GENOMIC DNA]</scope>
    <source>
        <strain evidence="1 2">4NH20-0042</strain>
    </source>
</reference>
<dbReference type="InterPro" id="IPR024997">
    <property type="entry name" value="DUF3892"/>
</dbReference>
<dbReference type="EMBL" id="BAABWD010000003">
    <property type="protein sequence ID" value="GAA6132283.1"/>
    <property type="molecule type" value="Genomic_DNA"/>
</dbReference>
<organism evidence="1 2">
    <name type="scientific">Halopseudomonas sabulinigri</name>
    <dbReference type="NCBI Taxonomy" id="472181"/>
    <lineage>
        <taxon>Bacteria</taxon>
        <taxon>Pseudomonadati</taxon>
        <taxon>Pseudomonadota</taxon>
        <taxon>Gammaproteobacteria</taxon>
        <taxon>Pseudomonadales</taxon>
        <taxon>Pseudomonadaceae</taxon>
        <taxon>Halopseudomonas</taxon>
    </lineage>
</organism>
<gene>
    <name evidence="1" type="ORF">NBRC116187_26430</name>
</gene>
<evidence type="ECO:0000313" key="2">
    <source>
        <dbReference type="Proteomes" id="UP001486808"/>
    </source>
</evidence>
<name>A0ABP9ZS34_9GAMM</name>
<protein>
    <recommendedName>
        <fullName evidence="3">DUF3892 domain-containing protein</fullName>
    </recommendedName>
</protein>
<sequence>MTIEREVLQTAKDRDGDITALCRSGQTWSPRRKADAIRDIETGSYRYHVPMKDGSKTPIHVVNGPKGKYLRTNWDKTDRNNLDDLPDCTC</sequence>
<dbReference type="Pfam" id="PF13031">
    <property type="entry name" value="DUF3892"/>
    <property type="match status" value="1"/>
</dbReference>
<dbReference type="RefSeq" id="WP_353389037.1">
    <property type="nucleotide sequence ID" value="NZ_BAABWD010000003.1"/>
</dbReference>
<evidence type="ECO:0000313" key="1">
    <source>
        <dbReference type="EMBL" id="GAA6132283.1"/>
    </source>
</evidence>
<accession>A0ABP9ZS34</accession>
<keyword evidence="2" id="KW-1185">Reference proteome</keyword>
<proteinExistence type="predicted"/>
<dbReference type="Proteomes" id="UP001486808">
    <property type="component" value="Unassembled WGS sequence"/>
</dbReference>